<protein>
    <recommendedName>
        <fullName evidence="12">Nuclear pore complex protein An-Nup82</fullName>
    </recommendedName>
</protein>
<dbReference type="STRING" id="1160509.A0A3N4I4E5"/>
<dbReference type="GO" id="GO:0017056">
    <property type="term" value="F:structural constituent of nuclear pore"/>
    <property type="evidence" value="ECO:0007669"/>
    <property type="project" value="InterPro"/>
</dbReference>
<name>A0A3N4I4E5_ASCIM</name>
<dbReference type="InterPro" id="IPR019321">
    <property type="entry name" value="Nucleoporin_Nup88"/>
</dbReference>
<dbReference type="AlphaFoldDB" id="A0A3N4I4E5"/>
<evidence type="ECO:0000256" key="5">
    <source>
        <dbReference type="ARBA" id="ARBA00023010"/>
    </source>
</evidence>
<dbReference type="SUPFAM" id="SSF117289">
    <property type="entry name" value="Nucleoporin domain"/>
    <property type="match status" value="1"/>
</dbReference>
<reference evidence="10 11" key="1">
    <citation type="journal article" date="2018" name="Nat. Ecol. Evol.">
        <title>Pezizomycetes genomes reveal the molecular basis of ectomycorrhizal truffle lifestyle.</title>
        <authorList>
            <person name="Murat C."/>
            <person name="Payen T."/>
            <person name="Noel B."/>
            <person name="Kuo A."/>
            <person name="Morin E."/>
            <person name="Chen J."/>
            <person name="Kohler A."/>
            <person name="Krizsan K."/>
            <person name="Balestrini R."/>
            <person name="Da Silva C."/>
            <person name="Montanini B."/>
            <person name="Hainaut M."/>
            <person name="Levati E."/>
            <person name="Barry K.W."/>
            <person name="Belfiori B."/>
            <person name="Cichocki N."/>
            <person name="Clum A."/>
            <person name="Dockter R.B."/>
            <person name="Fauchery L."/>
            <person name="Guy J."/>
            <person name="Iotti M."/>
            <person name="Le Tacon F."/>
            <person name="Lindquist E.A."/>
            <person name="Lipzen A."/>
            <person name="Malagnac F."/>
            <person name="Mello A."/>
            <person name="Molinier V."/>
            <person name="Miyauchi S."/>
            <person name="Poulain J."/>
            <person name="Riccioni C."/>
            <person name="Rubini A."/>
            <person name="Sitrit Y."/>
            <person name="Splivallo R."/>
            <person name="Traeger S."/>
            <person name="Wang M."/>
            <person name="Zifcakova L."/>
            <person name="Wipf D."/>
            <person name="Zambonelli A."/>
            <person name="Paolocci F."/>
            <person name="Nowrousian M."/>
            <person name="Ottonello S."/>
            <person name="Baldrian P."/>
            <person name="Spatafora J.W."/>
            <person name="Henrissat B."/>
            <person name="Nagy L.G."/>
            <person name="Aury J.M."/>
            <person name="Wincker P."/>
            <person name="Grigoriev I.V."/>
            <person name="Bonfante P."/>
            <person name="Martin F.M."/>
        </authorList>
    </citation>
    <scope>NUCLEOTIDE SEQUENCE [LARGE SCALE GENOMIC DNA]</scope>
    <source>
        <strain evidence="10 11">RN42</strain>
    </source>
</reference>
<organism evidence="10 11">
    <name type="scientific">Ascobolus immersus RN42</name>
    <dbReference type="NCBI Taxonomy" id="1160509"/>
    <lineage>
        <taxon>Eukaryota</taxon>
        <taxon>Fungi</taxon>
        <taxon>Dikarya</taxon>
        <taxon>Ascomycota</taxon>
        <taxon>Pezizomycotina</taxon>
        <taxon>Pezizomycetes</taxon>
        <taxon>Pezizales</taxon>
        <taxon>Ascobolaceae</taxon>
        <taxon>Ascobolus</taxon>
    </lineage>
</organism>
<accession>A0A3N4I4E5</accession>
<dbReference type="Proteomes" id="UP000275078">
    <property type="component" value="Unassembled WGS sequence"/>
</dbReference>
<keyword evidence="3" id="KW-0509">mRNA transport</keyword>
<dbReference type="Pfam" id="PF10168">
    <property type="entry name" value="Nup88"/>
    <property type="match status" value="1"/>
</dbReference>
<evidence type="ECO:0000256" key="3">
    <source>
        <dbReference type="ARBA" id="ARBA00022816"/>
    </source>
</evidence>
<evidence type="ECO:0000256" key="1">
    <source>
        <dbReference type="ARBA" id="ARBA00004567"/>
    </source>
</evidence>
<evidence type="ECO:0000256" key="7">
    <source>
        <dbReference type="ARBA" id="ARBA00023242"/>
    </source>
</evidence>
<feature type="region of interest" description="Disordered" evidence="9">
    <location>
        <begin position="25"/>
        <end position="45"/>
    </location>
</feature>
<dbReference type="GO" id="GO:0000056">
    <property type="term" value="P:ribosomal small subunit export from nucleus"/>
    <property type="evidence" value="ECO:0007669"/>
    <property type="project" value="InterPro"/>
</dbReference>
<evidence type="ECO:0000313" key="11">
    <source>
        <dbReference type="Proteomes" id="UP000275078"/>
    </source>
</evidence>
<keyword evidence="2" id="KW-0813">Transport</keyword>
<dbReference type="GO" id="GO:0000055">
    <property type="term" value="P:ribosomal large subunit export from nucleus"/>
    <property type="evidence" value="ECO:0007669"/>
    <property type="project" value="InterPro"/>
</dbReference>
<feature type="coiled-coil region" evidence="8">
    <location>
        <begin position="665"/>
        <end position="692"/>
    </location>
</feature>
<evidence type="ECO:0000256" key="2">
    <source>
        <dbReference type="ARBA" id="ARBA00022448"/>
    </source>
</evidence>
<keyword evidence="4" id="KW-0653">Protein transport</keyword>
<evidence type="ECO:0008006" key="12">
    <source>
        <dbReference type="Google" id="ProtNLM"/>
    </source>
</evidence>
<comment type="subcellular location">
    <subcellularLocation>
        <location evidence="1">Nucleus</location>
        <location evidence="1">Nuclear pore complex</location>
    </subcellularLocation>
</comment>
<dbReference type="PANTHER" id="PTHR13257:SF0">
    <property type="entry name" value="NUCLEAR PORE COMPLEX PROTEIN NUP88"/>
    <property type="match status" value="1"/>
</dbReference>
<proteinExistence type="predicted"/>
<dbReference type="EMBL" id="ML119705">
    <property type="protein sequence ID" value="RPA78960.1"/>
    <property type="molecule type" value="Genomic_DNA"/>
</dbReference>
<sequence>MVKVISESVPWLRPSTPGAELFTFTPTERSDPNRLHPQSGPQTAAPKRLVVSKDSKVYSARGTTIRRADLQHLKALEGIAQQNSYIKAVKTFDLPGLNFEIRQLEISEDGAWLAVVGETRVGVVLLPSTQLDQKDLDRVKPKYWELGATIHSNSSSRIVRAVWHPLAVETASLVVLTADGYLRCYDIHPPNPLSFAQPDQTLDLHKLAGRQRTTAGFSPDDVDYEPASCTFSDLLDFWGPFTFYVVMRGGDVYGICPLVPSKWSPPTDHFVEELTVDAKSRLDDINQGIVNEQEKLHLRQRIKWLSDLHSQQKAAAINPQPFDEDRGVVFTRPKNIDSKPLLQGPFLVKPEPVYTGEAFACDIFHAYTEATTLLGICYDTGRIDIMIEPSPLQPRFATRPSQRRRGYGLTDEDELEMTLPALSLHECIQIRTPNREANWPVFVDDKMDAHTLIVANESGVIVCDMSKWLEALKKLDDSEVDDYQILPELERLPGSEVTRVTPKNIRNIVGTTAVSNPYAGYLMLVAAEDAFMAVELEYPGLAPKELIEGMEESHAFATQASQLLPPAPHVKPTPFQISPALSQPSALNRLQQALAQRPQFHQPFQYDTGSLKILQDASVQLEREFTQLKPVIEDIYSRATMQHESFRFQVQQAIELHNQIERLQKMDIRERLRNAIKKQDELQARADKLLKLIVLHGGPGLSDAERSWISEVDKLDHKINGPGGMQAKVDRAKEIKTQIIEQVESEKEDLGEVLKGMKVNPDFKQGSIAVLLDMLTKEGELVDTTKKKIEDIADQLRALEV</sequence>
<dbReference type="InterPro" id="IPR037700">
    <property type="entry name" value="NUP88/NUP82"/>
</dbReference>
<evidence type="ECO:0000256" key="4">
    <source>
        <dbReference type="ARBA" id="ARBA00022927"/>
    </source>
</evidence>
<evidence type="ECO:0000256" key="6">
    <source>
        <dbReference type="ARBA" id="ARBA00023132"/>
    </source>
</evidence>
<keyword evidence="5" id="KW-0811">Translocation</keyword>
<dbReference type="GO" id="GO:0005643">
    <property type="term" value="C:nuclear pore"/>
    <property type="evidence" value="ECO:0007669"/>
    <property type="project" value="UniProtKB-SubCell"/>
</dbReference>
<evidence type="ECO:0000313" key="10">
    <source>
        <dbReference type="EMBL" id="RPA78960.1"/>
    </source>
</evidence>
<evidence type="ECO:0000256" key="8">
    <source>
        <dbReference type="SAM" id="Coils"/>
    </source>
</evidence>
<keyword evidence="11" id="KW-1185">Reference proteome</keyword>
<dbReference type="GO" id="GO:0006606">
    <property type="term" value="P:protein import into nucleus"/>
    <property type="evidence" value="ECO:0007669"/>
    <property type="project" value="TreeGrafter"/>
</dbReference>
<keyword evidence="8" id="KW-0175">Coiled coil</keyword>
<keyword evidence="6" id="KW-0906">Nuclear pore complex</keyword>
<evidence type="ECO:0000256" key="9">
    <source>
        <dbReference type="SAM" id="MobiDB-lite"/>
    </source>
</evidence>
<dbReference type="PANTHER" id="PTHR13257">
    <property type="entry name" value="NUCLEOPORIN NUP84-RELATED"/>
    <property type="match status" value="1"/>
</dbReference>
<gene>
    <name evidence="10" type="ORF">BJ508DRAFT_416301</name>
</gene>
<dbReference type="OrthoDB" id="341482at2759"/>
<keyword evidence="7" id="KW-0539">Nucleus</keyword>
<dbReference type="GO" id="GO:0006406">
    <property type="term" value="P:mRNA export from nucleus"/>
    <property type="evidence" value="ECO:0007669"/>
    <property type="project" value="TreeGrafter"/>
</dbReference>